<dbReference type="FunCoup" id="A0A671ELM3">
    <property type="interactions" value="2465"/>
</dbReference>
<evidence type="ECO:0000256" key="33">
    <source>
        <dbReference type="PIRSR" id="PIRSR610347-3"/>
    </source>
</evidence>
<evidence type="ECO:0000256" key="8">
    <source>
        <dbReference type="ARBA" id="ARBA00022475"/>
    </source>
</evidence>
<dbReference type="GeneTree" id="ENSGT00390000002211"/>
<keyword evidence="22 36" id="KW-1133">Transmembrane helix</keyword>
<keyword evidence="10" id="KW-0633">Potassium transport</keyword>
<reference evidence="38 39" key="1">
    <citation type="journal article" date="2015" name="Annu Rev Anim Biosci">
        <title>The Genome 10K Project: a way forward.</title>
        <authorList>
            <person name="Koepfli K.P."/>
            <person name="Paten B."/>
            <person name="O'Brien S.J."/>
            <person name="Koepfli K.P."/>
            <person name="Paten B."/>
            <person name="Antunes A."/>
            <person name="Belov K."/>
            <person name="Bustamante C."/>
            <person name="Castoe T.A."/>
            <person name="Clawson H."/>
            <person name="Crawford A.J."/>
            <person name="Diekhans M."/>
            <person name="Distel D."/>
            <person name="Durbin R."/>
            <person name="Earl D."/>
            <person name="Fujita M.K."/>
            <person name="Gamble T."/>
            <person name="Georges A."/>
            <person name="Gemmell N."/>
            <person name="Gilbert M.T."/>
            <person name="Graves J.M."/>
            <person name="Green R.E."/>
            <person name="Hickey G."/>
            <person name="Jarvis E.D."/>
            <person name="Johnson W."/>
            <person name="Komissarov A."/>
            <person name="Korf I."/>
            <person name="Kuhn R."/>
            <person name="Larkin D.M."/>
            <person name="Lewin H."/>
            <person name="Lopez J.V."/>
            <person name="Ma J."/>
            <person name="Marques-Bonet T."/>
            <person name="Miller W."/>
            <person name="Murphy R."/>
            <person name="Pevzner P."/>
            <person name="Shapiro B."/>
            <person name="Steiner C."/>
            <person name="Tamazian G."/>
            <person name="Venkatesh B."/>
            <person name="Wang J."/>
            <person name="Wayne R."/>
            <person name="Wiley E."/>
            <person name="Yang H."/>
            <person name="Zhang G."/>
            <person name="Haussler D."/>
            <person name="Ryder O."/>
            <person name="O'Brien S.J."/>
        </authorList>
    </citation>
    <scope>NUCLEOTIDE SEQUENCE</scope>
</reference>
<dbReference type="GO" id="GO:0000012">
    <property type="term" value="P:single strand break repair"/>
    <property type="evidence" value="ECO:0007669"/>
    <property type="project" value="Ensembl"/>
</dbReference>
<evidence type="ECO:0000256" key="7">
    <source>
        <dbReference type="ARBA" id="ARBA00022448"/>
    </source>
</evidence>
<sequence length="893" mass="99690">MIFLSFVSRGSIMSQEGDYGRWTISSSDESEEEKPKVDTPSTSLPVHAEQEAAYEPRYTCSEARKAAHRRKRSPLKFSNTDAVPEVSPPKRQKSGSQEDLGWCLSSSDDELPLETQQKPAKKVVIKEEKDRSPPKDSATPRAGNHVCQGLKEEEEEYETSGEGQDIWDMLDEGNPFQFYLTRVSGIKPKYNSGALHIKDILSPLFGTLVSSAQFNYCFDVDWLIKQYPPEFRKKPILLVHGDKREAKAHLHAEAKPYQNISLCQAKLDIAFGTHHTKMMLLLYEEGLRVVIHTSNLIHADWYQKTQGIWLSPLYPRIAPGTHGSGESTTHFKADLISYLMAYNAPALKEWIDIIQEHDLSETNVYLVGSTPGRFQGSQKDNWGHFRLRKLLKEHGSSTPRAEAWPIVGQFSSIGSMGADESKWLCSEFKETLVTLGKESRTPGKSVVPLHLIYPSVENVRTSLEGYPAGGSLPYSIQTAEKQNWLHSYFHKWSAETSGRSNAMPHIKTYMRPSPDFSQIAWFLVTSANLSKAAWGALEKNGTQLMIRSYELGVLFLPSAFGLDSFKVKQKFFSGSQEPTASFPVPYDLPPELYGSKGFGMTTPATVGGKTFLILYGLIGCASTILFFNLFLERLITVIAYIMKSCHQQQLRSQRALPQEGLKNLGKREADGLAGWKPSVYYVMLILCVASVLISCCASAMYTSIEGWSYFDSLYFCFVAFSTIGFGDLVSSQNSQYKSQGLYRFANFAFILMGVCCIYSLFNVISILIKQSMNWILRKMDGGCCQQCQSGLSRSRRNVIMPGNVQNRCNISIETDGVMDSDTDGRRPSGEMISMKDFLAANKVSLAILQKQLSETANGCPHQTSTLSRDNEFSGGVGAFAIMNNRLAETSGDR</sequence>
<dbReference type="CDD" id="cd09193">
    <property type="entry name" value="PLDc_mTdp1_1"/>
    <property type="match status" value="1"/>
</dbReference>
<keyword evidence="20" id="KW-0851">Voltage-gated channel</keyword>
<dbReference type="PRINTS" id="PR01588">
    <property type="entry name" value="THIKCHANNEL"/>
</dbReference>
<dbReference type="Ensembl" id="ENSRFET00010015484.1">
    <property type="protein sequence ID" value="ENSRFEP00010014161.1"/>
    <property type="gene ID" value="ENSRFEG00010009605.1"/>
</dbReference>
<keyword evidence="19" id="KW-0269">Exonuclease</keyword>
<evidence type="ECO:0000256" key="15">
    <source>
        <dbReference type="ARBA" id="ARBA00022737"/>
    </source>
</evidence>
<evidence type="ECO:0000256" key="10">
    <source>
        <dbReference type="ARBA" id="ARBA00022538"/>
    </source>
</evidence>
<feature type="transmembrane region" description="Helical" evidence="36">
    <location>
        <begin position="741"/>
        <end position="761"/>
    </location>
</feature>
<dbReference type="AlphaFoldDB" id="A0A671ELM3"/>
<dbReference type="GO" id="GO:0005654">
    <property type="term" value="C:nucleoplasm"/>
    <property type="evidence" value="ECO:0007669"/>
    <property type="project" value="Ensembl"/>
</dbReference>
<dbReference type="GO" id="GO:0005886">
    <property type="term" value="C:plasma membrane"/>
    <property type="evidence" value="ECO:0007669"/>
    <property type="project" value="UniProtKB-SubCell"/>
</dbReference>
<evidence type="ECO:0000256" key="19">
    <source>
        <dbReference type="ARBA" id="ARBA00022839"/>
    </source>
</evidence>
<keyword evidence="8" id="KW-1003">Cell membrane</keyword>
<evidence type="ECO:0000256" key="4">
    <source>
        <dbReference type="ARBA" id="ARBA00006666"/>
    </source>
</evidence>
<evidence type="ECO:0000256" key="20">
    <source>
        <dbReference type="ARBA" id="ARBA00022882"/>
    </source>
</evidence>
<evidence type="ECO:0000256" key="9">
    <source>
        <dbReference type="ARBA" id="ARBA00022490"/>
    </source>
</evidence>
<evidence type="ECO:0000256" key="24">
    <source>
        <dbReference type="ARBA" id="ARBA00023136"/>
    </source>
</evidence>
<evidence type="ECO:0000256" key="31">
    <source>
        <dbReference type="PIRSR" id="PIRSR610347-1"/>
    </source>
</evidence>
<reference evidence="39" key="3">
    <citation type="submission" date="2018-12" db="EMBL/GenBank/DDBJ databases">
        <title>G10K-VGP greater horseshoe bat female genome, primary haplotype.</title>
        <authorList>
            <person name="Teeling E."/>
            <person name="Myers G."/>
            <person name="Vernes S."/>
            <person name="Pippel M."/>
            <person name="Winkler S."/>
            <person name="Fedrigo O."/>
            <person name="Rhie A."/>
            <person name="Koren S."/>
            <person name="Phillippy A."/>
            <person name="Lewin H."/>
            <person name="Damas J."/>
            <person name="Howe K."/>
            <person name="Mountcastle J."/>
            <person name="Jarvis E.D."/>
        </authorList>
    </citation>
    <scope>NUCLEOTIDE SEQUENCE [LARGE SCALE GENOMIC DNA]</scope>
</reference>
<evidence type="ECO:0000256" key="28">
    <source>
        <dbReference type="ARBA" id="ARBA00034430"/>
    </source>
</evidence>
<keyword evidence="13" id="KW-0540">Nuclease</keyword>
<keyword evidence="21" id="KW-0630">Potassium</keyword>
<evidence type="ECO:0000256" key="26">
    <source>
        <dbReference type="ARBA" id="ARBA00023242"/>
    </source>
</evidence>
<evidence type="ECO:0000256" key="35">
    <source>
        <dbReference type="SAM" id="MobiDB-lite"/>
    </source>
</evidence>
<feature type="site" description="Interaction with DNA" evidence="33">
    <location>
        <position position="530"/>
    </location>
</feature>
<evidence type="ECO:0000256" key="16">
    <source>
        <dbReference type="ARBA" id="ARBA00022763"/>
    </source>
</evidence>
<feature type="transmembrane region" description="Helical" evidence="36">
    <location>
        <begin position="612"/>
        <end position="631"/>
    </location>
</feature>
<evidence type="ECO:0000256" key="14">
    <source>
        <dbReference type="ARBA" id="ARBA00022723"/>
    </source>
</evidence>
<evidence type="ECO:0000256" key="25">
    <source>
        <dbReference type="ARBA" id="ARBA00023204"/>
    </source>
</evidence>
<dbReference type="GO" id="GO:0003697">
    <property type="term" value="F:single-stranded DNA binding"/>
    <property type="evidence" value="ECO:0007669"/>
    <property type="project" value="Ensembl"/>
</dbReference>
<dbReference type="FunFam" id="3.30.870.10:FF:000012">
    <property type="entry name" value="Tyrosyl-DNA phosphodiesterase 1"/>
    <property type="match status" value="1"/>
</dbReference>
<dbReference type="InParanoid" id="A0A671ELM3"/>
<feature type="active site" description="Nucleophile" evidence="31">
    <location>
        <position position="275"/>
    </location>
</feature>
<dbReference type="GO" id="GO:0034702">
    <property type="term" value="C:monoatomic ion channel complex"/>
    <property type="evidence" value="ECO:0007669"/>
    <property type="project" value="UniProtKB-KW"/>
</dbReference>
<keyword evidence="17" id="KW-0378">Hydrolase</keyword>
<protein>
    <recommendedName>
        <fullName evidence="30">Tyrosyl-DNA phosphodiesterase 1</fullName>
    </recommendedName>
</protein>
<dbReference type="PANTHER" id="PTHR12415:SF0">
    <property type="entry name" value="TYROSYL-DNA PHOSPHODIESTERASE 1"/>
    <property type="match status" value="1"/>
</dbReference>
<evidence type="ECO:0000256" key="36">
    <source>
        <dbReference type="SAM" id="Phobius"/>
    </source>
</evidence>
<accession>A0A671ELM3</accession>
<keyword evidence="11" id="KW-0597">Phosphoprotein</keyword>
<dbReference type="GO" id="GO:0003690">
    <property type="term" value="F:double-stranded DNA binding"/>
    <property type="evidence" value="ECO:0007669"/>
    <property type="project" value="Ensembl"/>
</dbReference>
<comment type="subunit">
    <text evidence="6">Monomer.</text>
</comment>
<dbReference type="PRINTS" id="PR01333">
    <property type="entry name" value="2POREKCHANEL"/>
</dbReference>
<feature type="active site" description="Proton donor/acceptor" evidence="31">
    <location>
        <position position="505"/>
    </location>
</feature>
<evidence type="ECO:0000256" key="11">
    <source>
        <dbReference type="ARBA" id="ARBA00022553"/>
    </source>
</evidence>
<comment type="subcellular location">
    <subcellularLocation>
        <location evidence="3">Cell membrane</location>
        <topology evidence="3">Multi-pass membrane protein</topology>
    </subcellularLocation>
    <subcellularLocation>
        <location evidence="2">Cytoplasm</location>
    </subcellularLocation>
    <subcellularLocation>
        <location evidence="1">Nucleus</location>
    </subcellularLocation>
</comment>
<evidence type="ECO:0000256" key="34">
    <source>
        <dbReference type="RuleBase" id="RU003857"/>
    </source>
</evidence>
<comment type="similarity">
    <text evidence="5">Belongs to the tyrosyl-DNA phosphodiesterase family.</text>
</comment>
<keyword evidence="24 36" id="KW-0472">Membrane</keyword>
<keyword evidence="9" id="KW-0963">Cytoplasm</keyword>
<dbReference type="GO" id="GO:0046872">
    <property type="term" value="F:metal ion binding"/>
    <property type="evidence" value="ECO:0007669"/>
    <property type="project" value="UniProtKB-KW"/>
</dbReference>
<evidence type="ECO:0000256" key="29">
    <source>
        <dbReference type="ARBA" id="ARBA00054472"/>
    </source>
</evidence>
<dbReference type="SUPFAM" id="SSF81324">
    <property type="entry name" value="Voltage-gated potassium channels"/>
    <property type="match status" value="1"/>
</dbReference>
<evidence type="ECO:0000256" key="30">
    <source>
        <dbReference type="ARBA" id="ARBA00073062"/>
    </source>
</evidence>
<keyword evidence="15" id="KW-0677">Repeat</keyword>
<dbReference type="PANTHER" id="PTHR12415">
    <property type="entry name" value="TYROSYL-DNA PHOSPHODIESTERASE 1"/>
    <property type="match status" value="1"/>
</dbReference>
<evidence type="ECO:0000256" key="1">
    <source>
        <dbReference type="ARBA" id="ARBA00004123"/>
    </source>
</evidence>
<keyword evidence="14" id="KW-0479">Metal-binding</keyword>
<keyword evidence="23 34" id="KW-0406">Ion transport</keyword>
<dbReference type="GO" id="GO:0006302">
    <property type="term" value="P:double-strand break repair"/>
    <property type="evidence" value="ECO:0007669"/>
    <property type="project" value="Ensembl"/>
</dbReference>
<comment type="function">
    <text evidence="29">DNA repair enzyme that can remove a variety of covalent adducts from DNA through hydrolysis of a 3'-phosphodiester bond, giving rise to DNA with a free 3' phosphate. Catalyzes the hydrolysis of dead-end complexes between DNA and the topoisomerase I active site tyrosine residue. Hydrolyzes 3'-phosphoglycolates on protruding 3' ends on DNA double-strand breaks due to DNA damage by radiation and free radicals. Acts on blunt-ended double-strand DNA breaks and on single-stranded DNA. Has low 3'exonuclease activity and can remove a single nucleoside from the 3'end of DNA and RNA molecules with 3'hydroxyl groups. Has no exonuclease activity towards DNA or RNA with a 3'phosphate.</text>
</comment>
<dbReference type="Gene3D" id="3.30.870.10">
    <property type="entry name" value="Endonuclease Chain A"/>
    <property type="match status" value="2"/>
</dbReference>
<dbReference type="GO" id="GO:0004527">
    <property type="term" value="F:exonuclease activity"/>
    <property type="evidence" value="ECO:0007669"/>
    <property type="project" value="UniProtKB-KW"/>
</dbReference>
<dbReference type="Pfam" id="PF07885">
    <property type="entry name" value="Ion_trans_2"/>
    <property type="match status" value="1"/>
</dbReference>
<evidence type="ECO:0000256" key="12">
    <source>
        <dbReference type="ARBA" id="ARBA00022692"/>
    </source>
</evidence>
<evidence type="ECO:0000256" key="17">
    <source>
        <dbReference type="ARBA" id="ARBA00022801"/>
    </source>
</evidence>
<dbReference type="CDD" id="cd09195">
    <property type="entry name" value="PLDc_mTdp1_2"/>
    <property type="match status" value="1"/>
</dbReference>
<evidence type="ECO:0000256" key="5">
    <source>
        <dbReference type="ARBA" id="ARBA00010205"/>
    </source>
</evidence>
<comment type="similarity">
    <text evidence="4 34">Belongs to the two pore domain potassium channel (TC 1.A.1.8) family.</text>
</comment>
<dbReference type="Proteomes" id="UP000472240">
    <property type="component" value="Chromosome 6"/>
</dbReference>
<organism evidence="38 39">
    <name type="scientific">Rhinolophus ferrumequinum</name>
    <name type="common">Greater horseshoe bat</name>
    <dbReference type="NCBI Taxonomy" id="59479"/>
    <lineage>
        <taxon>Eukaryota</taxon>
        <taxon>Metazoa</taxon>
        <taxon>Chordata</taxon>
        <taxon>Craniata</taxon>
        <taxon>Vertebrata</taxon>
        <taxon>Euteleostomi</taxon>
        <taxon>Mammalia</taxon>
        <taxon>Eutheria</taxon>
        <taxon>Laurasiatheria</taxon>
        <taxon>Chiroptera</taxon>
        <taxon>Yinpterochiroptera</taxon>
        <taxon>Rhinolophoidea</taxon>
        <taxon>Rhinolophidae</taxon>
        <taxon>Rhinolophinae</taxon>
        <taxon>Rhinolophus</taxon>
    </lineage>
</organism>
<dbReference type="GO" id="GO:0017005">
    <property type="term" value="F:3'-tyrosyl-DNA phosphodiesterase activity"/>
    <property type="evidence" value="ECO:0007669"/>
    <property type="project" value="Ensembl"/>
</dbReference>
<proteinExistence type="inferred from homology"/>
<evidence type="ECO:0000259" key="37">
    <source>
        <dbReference type="Pfam" id="PF07885"/>
    </source>
</evidence>
<dbReference type="InterPro" id="IPR003280">
    <property type="entry name" value="2pore_dom_K_chnl"/>
</dbReference>
<evidence type="ECO:0000256" key="27">
    <source>
        <dbReference type="ARBA" id="ARBA00023303"/>
    </source>
</evidence>
<evidence type="ECO:0000256" key="23">
    <source>
        <dbReference type="ARBA" id="ARBA00023065"/>
    </source>
</evidence>
<evidence type="ECO:0000256" key="18">
    <source>
        <dbReference type="ARBA" id="ARBA00022826"/>
    </source>
</evidence>
<evidence type="ECO:0000313" key="38">
    <source>
        <dbReference type="Ensembl" id="ENSRFEP00010014161.1"/>
    </source>
</evidence>
<evidence type="ECO:0000256" key="22">
    <source>
        <dbReference type="ARBA" id="ARBA00022989"/>
    </source>
</evidence>
<comment type="catalytic activity">
    <reaction evidence="28">
        <text>K(+)(in) = K(+)(out)</text>
        <dbReference type="Rhea" id="RHEA:29463"/>
        <dbReference type="ChEBI" id="CHEBI:29103"/>
    </reaction>
</comment>
<gene>
    <name evidence="38" type="primary">TDP1</name>
</gene>
<dbReference type="Pfam" id="PF06087">
    <property type="entry name" value="Tyr-DNA_phospho"/>
    <property type="match status" value="1"/>
</dbReference>
<dbReference type="GO" id="GO:0005267">
    <property type="term" value="F:potassium channel activity"/>
    <property type="evidence" value="ECO:0007669"/>
    <property type="project" value="UniProtKB-KW"/>
</dbReference>
<keyword evidence="7 34" id="KW-0813">Transport</keyword>
<dbReference type="GO" id="GO:0005737">
    <property type="term" value="C:cytoplasm"/>
    <property type="evidence" value="ECO:0007669"/>
    <property type="project" value="UniProtKB-SubCell"/>
</dbReference>
<dbReference type="InterPro" id="IPR013099">
    <property type="entry name" value="K_chnl_dom"/>
</dbReference>
<evidence type="ECO:0000256" key="21">
    <source>
        <dbReference type="ARBA" id="ARBA00022958"/>
    </source>
</evidence>
<evidence type="ECO:0000313" key="39">
    <source>
        <dbReference type="Proteomes" id="UP000472240"/>
    </source>
</evidence>
<name>A0A671ELM3_RHIFE</name>
<keyword evidence="18" id="KW-0631">Potassium channel</keyword>
<feature type="region of interest" description="Disordered" evidence="35">
    <location>
        <begin position="20"/>
        <end position="144"/>
    </location>
</feature>
<evidence type="ECO:0000256" key="13">
    <source>
        <dbReference type="ARBA" id="ARBA00022722"/>
    </source>
</evidence>
<reference evidence="38" key="4">
    <citation type="submission" date="2025-08" db="UniProtKB">
        <authorList>
            <consortium name="Ensembl"/>
        </authorList>
    </citation>
    <scope>IDENTIFICATION</scope>
</reference>
<dbReference type="InterPro" id="IPR010347">
    <property type="entry name" value="Tdp1"/>
</dbReference>
<feature type="compositionally biased region" description="Basic and acidic residues" evidence="35">
    <location>
        <begin position="124"/>
        <end position="134"/>
    </location>
</feature>
<evidence type="ECO:0000256" key="6">
    <source>
        <dbReference type="ARBA" id="ARBA00011245"/>
    </source>
</evidence>
<keyword evidence="27 34" id="KW-0407">Ion channel</keyword>
<feature type="transmembrane region" description="Helical" evidence="36">
    <location>
        <begin position="679"/>
        <end position="701"/>
    </location>
</feature>
<feature type="domain" description="Potassium channel" evidence="37">
    <location>
        <begin position="691"/>
        <end position="768"/>
    </location>
</feature>
<keyword evidence="26" id="KW-0539">Nucleus</keyword>
<evidence type="ECO:0000256" key="3">
    <source>
        <dbReference type="ARBA" id="ARBA00004651"/>
    </source>
</evidence>
<dbReference type="Gene3D" id="1.10.287.70">
    <property type="match status" value="1"/>
</dbReference>
<feature type="binding site" evidence="32">
    <location>
        <position position="507"/>
    </location>
    <ligand>
        <name>substrate</name>
    </ligand>
</feature>
<evidence type="ECO:0000256" key="2">
    <source>
        <dbReference type="ARBA" id="ARBA00004496"/>
    </source>
</evidence>
<keyword evidence="16" id="KW-0227">DNA damage</keyword>
<dbReference type="SUPFAM" id="SSF56024">
    <property type="entry name" value="Phospholipase D/nuclease"/>
    <property type="match status" value="2"/>
</dbReference>
<reference evidence="38" key="5">
    <citation type="submission" date="2025-09" db="UniProtKB">
        <authorList>
            <consortium name="Ensembl"/>
        </authorList>
    </citation>
    <scope>IDENTIFICATION</scope>
</reference>
<keyword evidence="25" id="KW-0234">DNA repair</keyword>
<evidence type="ECO:0000256" key="32">
    <source>
        <dbReference type="PIRSR" id="PIRSR610347-2"/>
    </source>
</evidence>
<keyword evidence="39" id="KW-1185">Reference proteome</keyword>
<dbReference type="FunFam" id="3.30.870.10:FF:000020">
    <property type="entry name" value="Tyrosyl-DNA phosphodiesterase 1"/>
    <property type="match status" value="1"/>
</dbReference>
<keyword evidence="12 34" id="KW-0812">Transmembrane</keyword>
<dbReference type="InterPro" id="IPR005410">
    <property type="entry name" value="2pore_dom_K_chnl_THIK"/>
</dbReference>
<feature type="binding site" evidence="32">
    <location>
        <position position="277"/>
    </location>
    <ligand>
        <name>substrate</name>
    </ligand>
</feature>
<reference evidence="38 39" key="2">
    <citation type="journal article" date="2018" name="Annu Rev Anim Biosci">
        <title>Bat Biology, Genomes, and the Bat1K Project: To Generate Chromosome-Level Genomes for All Living Bat Species.</title>
        <authorList>
            <person name="Teeling E.C."/>
            <person name="Vernes S.C."/>
            <person name="Davalos L.M."/>
            <person name="Ray D.A."/>
            <person name="Gilbert M.T.P."/>
            <person name="Myers E."/>
        </authorList>
    </citation>
    <scope>NUCLEOTIDE SEQUENCE</scope>
</reference>